<reference evidence="1" key="1">
    <citation type="submission" date="2020-03" db="EMBL/GenBank/DDBJ databases">
        <authorList>
            <person name="Weist P."/>
        </authorList>
    </citation>
    <scope>NUCLEOTIDE SEQUENCE</scope>
</reference>
<comment type="caution">
    <text evidence="1">The sequence shown here is derived from an EMBL/GenBank/DDBJ whole genome shotgun (WGS) entry which is preliminary data.</text>
</comment>
<evidence type="ECO:0000313" key="1">
    <source>
        <dbReference type="EMBL" id="CAB1424604.1"/>
    </source>
</evidence>
<keyword evidence="2" id="KW-1185">Reference proteome</keyword>
<dbReference type="Proteomes" id="UP001153269">
    <property type="component" value="Unassembled WGS sequence"/>
</dbReference>
<evidence type="ECO:0000313" key="2">
    <source>
        <dbReference type="Proteomes" id="UP001153269"/>
    </source>
</evidence>
<organism evidence="1 2">
    <name type="scientific">Pleuronectes platessa</name>
    <name type="common">European plaice</name>
    <dbReference type="NCBI Taxonomy" id="8262"/>
    <lineage>
        <taxon>Eukaryota</taxon>
        <taxon>Metazoa</taxon>
        <taxon>Chordata</taxon>
        <taxon>Craniata</taxon>
        <taxon>Vertebrata</taxon>
        <taxon>Euteleostomi</taxon>
        <taxon>Actinopterygii</taxon>
        <taxon>Neopterygii</taxon>
        <taxon>Teleostei</taxon>
        <taxon>Neoteleostei</taxon>
        <taxon>Acanthomorphata</taxon>
        <taxon>Carangaria</taxon>
        <taxon>Pleuronectiformes</taxon>
        <taxon>Pleuronectoidei</taxon>
        <taxon>Pleuronectidae</taxon>
        <taxon>Pleuronectes</taxon>
    </lineage>
</organism>
<gene>
    <name evidence="1" type="ORF">PLEPLA_LOCUS12532</name>
</gene>
<proteinExistence type="predicted"/>
<dbReference type="EMBL" id="CADEAL010000742">
    <property type="protein sequence ID" value="CAB1424604.1"/>
    <property type="molecule type" value="Genomic_DNA"/>
</dbReference>
<name>A0A9N7U6H1_PLEPL</name>
<dbReference type="AlphaFoldDB" id="A0A9N7U6H1"/>
<accession>A0A9N7U6H1</accession>
<protein>
    <submittedName>
        <fullName evidence="1">Uncharacterized protein</fullName>
    </submittedName>
</protein>
<sequence>MWNWKRRELRAEDGRKQHLVAVQTRGQKDDFQQTDSSPNMTPKIAALRNLQPRNLYPLERSVPLTVSDMNLCILGDVSALQHIAAVRKGDLWFTKPYPNITK</sequence>